<dbReference type="InterPro" id="IPR001962">
    <property type="entry name" value="Asn_synthase"/>
</dbReference>
<evidence type="ECO:0000256" key="9">
    <source>
        <dbReference type="PIRSR" id="PIRSR001589-3"/>
    </source>
</evidence>
<name>B2A5U7_NATTJ</name>
<dbReference type="InterPro" id="IPR029055">
    <property type="entry name" value="Ntn_hydrolases_N"/>
</dbReference>
<dbReference type="GO" id="GO:0004066">
    <property type="term" value="F:asparagine synthase (glutamine-hydrolyzing) activity"/>
    <property type="evidence" value="ECO:0007669"/>
    <property type="project" value="UniProtKB-EC"/>
</dbReference>
<organism evidence="11 12">
    <name type="scientific">Natranaerobius thermophilus (strain ATCC BAA-1301 / DSM 18059 / JW/NM-WN-LF)</name>
    <dbReference type="NCBI Taxonomy" id="457570"/>
    <lineage>
        <taxon>Bacteria</taxon>
        <taxon>Bacillati</taxon>
        <taxon>Bacillota</taxon>
        <taxon>Clostridia</taxon>
        <taxon>Natranaerobiales</taxon>
        <taxon>Natranaerobiaceae</taxon>
        <taxon>Natranaerobius</taxon>
    </lineage>
</organism>
<dbReference type="CDD" id="cd01991">
    <property type="entry name" value="Asn_synthase_B_C"/>
    <property type="match status" value="1"/>
</dbReference>
<dbReference type="EMBL" id="CP001034">
    <property type="protein sequence ID" value="ACB84040.1"/>
    <property type="molecule type" value="Genomic_DNA"/>
</dbReference>
<dbReference type="InterPro" id="IPR050795">
    <property type="entry name" value="Asn_Synthetase"/>
</dbReference>
<dbReference type="SUPFAM" id="SSF52402">
    <property type="entry name" value="Adenine nucleotide alpha hydrolases-like"/>
    <property type="match status" value="1"/>
</dbReference>
<reference evidence="11 12" key="1">
    <citation type="submission" date="2008-04" db="EMBL/GenBank/DDBJ databases">
        <title>Complete sequence of chromosome of Natranaerobius thermophilus JW/NM-WN-LF.</title>
        <authorList>
            <consortium name="US DOE Joint Genome Institute"/>
            <person name="Copeland A."/>
            <person name="Lucas S."/>
            <person name="Lapidus A."/>
            <person name="Glavina del Rio T."/>
            <person name="Dalin E."/>
            <person name="Tice H."/>
            <person name="Bruce D."/>
            <person name="Goodwin L."/>
            <person name="Pitluck S."/>
            <person name="Chertkov O."/>
            <person name="Brettin T."/>
            <person name="Detter J.C."/>
            <person name="Han C."/>
            <person name="Kuske C.R."/>
            <person name="Schmutz J."/>
            <person name="Larimer F."/>
            <person name="Land M."/>
            <person name="Hauser L."/>
            <person name="Kyrpides N."/>
            <person name="Lykidis A."/>
            <person name="Mesbah N.M."/>
            <person name="Wiegel J."/>
        </authorList>
    </citation>
    <scope>NUCLEOTIDE SEQUENCE [LARGE SCALE GENOMIC DNA]</scope>
    <source>
        <strain evidence="12">ATCC BAA-1301 / DSM 18059 / JW/NM-WN-LF</strain>
    </source>
</reference>
<evidence type="ECO:0000313" key="11">
    <source>
        <dbReference type="EMBL" id="ACB84040.1"/>
    </source>
</evidence>
<dbReference type="Pfam" id="PF00733">
    <property type="entry name" value="Asn_synthase"/>
    <property type="match status" value="2"/>
</dbReference>
<keyword evidence="4" id="KW-0547">Nucleotide-binding</keyword>
<evidence type="ECO:0000256" key="1">
    <source>
        <dbReference type="ARBA" id="ARBA00012737"/>
    </source>
</evidence>
<evidence type="ECO:0000256" key="7">
    <source>
        <dbReference type="ARBA" id="ARBA00029440"/>
    </source>
</evidence>
<dbReference type="GO" id="GO:0005829">
    <property type="term" value="C:cytosol"/>
    <property type="evidence" value="ECO:0007669"/>
    <property type="project" value="TreeGrafter"/>
</dbReference>
<keyword evidence="6" id="KW-0061">Asparagine biosynthesis</keyword>
<dbReference type="GO" id="GO:0006529">
    <property type="term" value="P:asparagine biosynthetic process"/>
    <property type="evidence" value="ECO:0007669"/>
    <property type="project" value="UniProtKB-KW"/>
</dbReference>
<dbReference type="Pfam" id="PF13537">
    <property type="entry name" value="GATase_7"/>
    <property type="match status" value="1"/>
</dbReference>
<accession>B2A5U7</accession>
<dbReference type="RefSeq" id="WP_012446927.1">
    <property type="nucleotide sequence ID" value="NC_010718.1"/>
</dbReference>
<dbReference type="Proteomes" id="UP000001683">
    <property type="component" value="Chromosome"/>
</dbReference>
<comment type="catalytic activity">
    <reaction evidence="8">
        <text>L-aspartate + L-glutamine + ATP + H2O = L-asparagine + L-glutamate + AMP + diphosphate + H(+)</text>
        <dbReference type="Rhea" id="RHEA:12228"/>
        <dbReference type="ChEBI" id="CHEBI:15377"/>
        <dbReference type="ChEBI" id="CHEBI:15378"/>
        <dbReference type="ChEBI" id="CHEBI:29985"/>
        <dbReference type="ChEBI" id="CHEBI:29991"/>
        <dbReference type="ChEBI" id="CHEBI:30616"/>
        <dbReference type="ChEBI" id="CHEBI:33019"/>
        <dbReference type="ChEBI" id="CHEBI:58048"/>
        <dbReference type="ChEBI" id="CHEBI:58359"/>
        <dbReference type="ChEBI" id="CHEBI:456215"/>
        <dbReference type="EC" id="6.3.5.4"/>
    </reaction>
</comment>
<reference evidence="11 12" key="2">
    <citation type="journal article" date="2011" name="J. Bacteriol.">
        <title>Complete genome sequence of the anaerobic, halophilic alkalithermophile Natranaerobius thermophilus JW/NM-WN-LF.</title>
        <authorList>
            <person name="Zhao B."/>
            <person name="Mesbah N.M."/>
            <person name="Dalin E."/>
            <person name="Goodwin L."/>
            <person name="Nolan M."/>
            <person name="Pitluck S."/>
            <person name="Chertkov O."/>
            <person name="Brettin T.S."/>
            <person name="Han J."/>
            <person name="Larimer F.W."/>
            <person name="Land M.L."/>
            <person name="Hauser L."/>
            <person name="Kyrpides N."/>
            <person name="Wiegel J."/>
        </authorList>
    </citation>
    <scope>NUCLEOTIDE SEQUENCE [LARGE SCALE GENOMIC DNA]</scope>
    <source>
        <strain evidence="12">ATCC BAA-1301 / DSM 18059 / JW/NM-WN-LF</strain>
    </source>
</reference>
<evidence type="ECO:0000256" key="5">
    <source>
        <dbReference type="ARBA" id="ARBA00022840"/>
    </source>
</evidence>
<keyword evidence="5" id="KW-0067">ATP-binding</keyword>
<dbReference type="OrthoDB" id="9763290at2"/>
<keyword evidence="3" id="KW-0028">Amino-acid biosynthesis</keyword>
<evidence type="ECO:0000256" key="8">
    <source>
        <dbReference type="ARBA" id="ARBA00048741"/>
    </source>
</evidence>
<evidence type="ECO:0000313" key="12">
    <source>
        <dbReference type="Proteomes" id="UP000001683"/>
    </source>
</evidence>
<dbReference type="AlphaFoldDB" id="B2A5U7"/>
<dbReference type="InterPro" id="IPR017932">
    <property type="entry name" value="GATase_2_dom"/>
</dbReference>
<dbReference type="PANTHER" id="PTHR11772:SF2">
    <property type="entry name" value="ASPARAGINE SYNTHETASE [GLUTAMINE-HYDROLYZING]"/>
    <property type="match status" value="1"/>
</dbReference>
<feature type="site" description="Important for beta-aspartyl-AMP intermediate formation" evidence="9">
    <location>
        <position position="315"/>
    </location>
</feature>
<proteinExistence type="predicted"/>
<evidence type="ECO:0000259" key="10">
    <source>
        <dbReference type="PROSITE" id="PS51278"/>
    </source>
</evidence>
<sequence length="482" mass="54377">MSGIVALQGDLKDSEKLETMLSKLEHRGPDARETYTMADSFLGQVKSQGEPSFTKKRAATLVLDGQPSYLGKQISREELLNLYLEKGTKFIKQLGDAFTFILSDGDELVAARDTFGARPLYYVNCENGLMFASEIKALEELNPDAEIKIFPPGTYYSSTEGFSTFKKIPGFQANIHASPGSQRYNQKAEELNRLLIEAVRKNVTDQENIGVFLSGGVDSSIIAAALDKITDKPIKTFAVGVAGSDDVMKARKVAEFLNSEHKEYTYDYDDMMKVLPEVIYYLESFDVELVNSSIANFLVAYLAKESGMEVVLSGEGADELFGGYHHLKDCSTDSELNRELEHLLKGLHNGGLQRVDRMTKAHALDCRMPFFDKDVIDFARVIPCNWKITDEGMEKLILRQAFDGMLPEEVLWRKKVQFGIGSGNEGVMEEKIKNQITDKEYRNAQKNTSFTFKSKIEYYYYKIFKEKHPLKGIESTVNRWLA</sequence>
<dbReference type="SUPFAM" id="SSF56235">
    <property type="entry name" value="N-terminal nucleophile aminohydrolases (Ntn hydrolases)"/>
    <property type="match status" value="1"/>
</dbReference>
<dbReference type="Gene3D" id="3.60.20.10">
    <property type="entry name" value="Glutamine Phosphoribosylpyrophosphate, subunit 1, domain 1"/>
    <property type="match status" value="1"/>
</dbReference>
<evidence type="ECO:0000256" key="3">
    <source>
        <dbReference type="ARBA" id="ARBA00022605"/>
    </source>
</evidence>
<dbReference type="eggNOG" id="COG0367">
    <property type="taxonomic scope" value="Bacteria"/>
</dbReference>
<dbReference type="PROSITE" id="PS51278">
    <property type="entry name" value="GATASE_TYPE_2"/>
    <property type="match status" value="1"/>
</dbReference>
<dbReference type="PIRSF" id="PIRSF001589">
    <property type="entry name" value="Asn_synthetase_glu-h"/>
    <property type="match status" value="1"/>
</dbReference>
<evidence type="ECO:0000256" key="4">
    <source>
        <dbReference type="ARBA" id="ARBA00022741"/>
    </source>
</evidence>
<dbReference type="STRING" id="457570.Nther_0444"/>
<keyword evidence="2" id="KW-0436">Ligase</keyword>
<feature type="domain" description="Glutamine amidotransferase type-2" evidence="10">
    <location>
        <begin position="1"/>
        <end position="161"/>
    </location>
</feature>
<keyword evidence="12" id="KW-1185">Reference proteome</keyword>
<dbReference type="Gene3D" id="3.40.50.620">
    <property type="entry name" value="HUPs"/>
    <property type="match status" value="1"/>
</dbReference>
<dbReference type="HOGENOM" id="CLU_014658_4_0_9"/>
<dbReference type="InterPro" id="IPR014729">
    <property type="entry name" value="Rossmann-like_a/b/a_fold"/>
</dbReference>
<dbReference type="InterPro" id="IPR006426">
    <property type="entry name" value="Asn_synth_AEB"/>
</dbReference>
<dbReference type="KEGG" id="nth:Nther_0444"/>
<dbReference type="PANTHER" id="PTHR11772">
    <property type="entry name" value="ASPARAGINE SYNTHETASE"/>
    <property type="match status" value="1"/>
</dbReference>
<protein>
    <recommendedName>
        <fullName evidence="1">asparagine synthase (glutamine-hydrolyzing)</fullName>
        <ecNumber evidence="1">6.3.5.4</ecNumber>
    </recommendedName>
</protein>
<dbReference type="GO" id="GO:0005524">
    <property type="term" value="F:ATP binding"/>
    <property type="evidence" value="ECO:0007669"/>
    <property type="project" value="UniProtKB-KW"/>
</dbReference>
<evidence type="ECO:0000256" key="2">
    <source>
        <dbReference type="ARBA" id="ARBA00022598"/>
    </source>
</evidence>
<dbReference type="EC" id="6.3.5.4" evidence="1"/>
<dbReference type="InParanoid" id="B2A5U7"/>
<gene>
    <name evidence="11" type="ordered locus">Nther_0444</name>
</gene>
<comment type="pathway">
    <text evidence="7">Amino-acid biosynthesis.</text>
</comment>
<evidence type="ECO:0000256" key="6">
    <source>
        <dbReference type="ARBA" id="ARBA00022888"/>
    </source>
</evidence>